<sequence>MGRKPLYVARKGRAGLNRLPVFLLASFLAALIALLPACGKKGPPFLTESKLSLRVDQLKAEWENGRVLLKGYVRGEDKIISSVTGCRVYHAWYTMDNSPCEGCPIEMTGFEEIKEKVVSGDRFSCEIPGVEKKGIHFFEVRLMGKNGALGPPSDKTKLMIDDC</sequence>
<accession>A0A8J6T9C8</accession>
<dbReference type="EMBL" id="JACNJD010000382">
    <property type="protein sequence ID" value="MBC8179394.1"/>
    <property type="molecule type" value="Genomic_DNA"/>
</dbReference>
<dbReference type="AlphaFoldDB" id="A0A8J6T9C8"/>
<protein>
    <submittedName>
        <fullName evidence="1">Uncharacterized protein</fullName>
    </submittedName>
</protein>
<reference evidence="1 2" key="1">
    <citation type="submission" date="2020-08" db="EMBL/GenBank/DDBJ databases">
        <title>Bridging the membrane lipid divide: bacteria of the FCB group superphylum have the potential to synthesize archaeal ether lipids.</title>
        <authorList>
            <person name="Villanueva L."/>
            <person name="Von Meijenfeldt F.A.B."/>
            <person name="Westbye A.B."/>
            <person name="Yadav S."/>
            <person name="Hopmans E.C."/>
            <person name="Dutilh B.E."/>
            <person name="Sinninghe Damste J.S."/>
        </authorList>
    </citation>
    <scope>NUCLEOTIDE SEQUENCE [LARGE SCALE GENOMIC DNA]</scope>
    <source>
        <strain evidence="1">NIOZ-UU27</strain>
    </source>
</reference>
<gene>
    <name evidence="1" type="ORF">H8E19_18470</name>
</gene>
<dbReference type="Proteomes" id="UP000650524">
    <property type="component" value="Unassembled WGS sequence"/>
</dbReference>
<evidence type="ECO:0000313" key="1">
    <source>
        <dbReference type="EMBL" id="MBC8179394.1"/>
    </source>
</evidence>
<name>A0A8J6T9C8_9DELT</name>
<evidence type="ECO:0000313" key="2">
    <source>
        <dbReference type="Proteomes" id="UP000650524"/>
    </source>
</evidence>
<comment type="caution">
    <text evidence="1">The sequence shown here is derived from an EMBL/GenBank/DDBJ whole genome shotgun (WGS) entry which is preliminary data.</text>
</comment>
<organism evidence="1 2">
    <name type="scientific">Candidatus Desulfacyla euxinica</name>
    <dbReference type="NCBI Taxonomy" id="2841693"/>
    <lineage>
        <taxon>Bacteria</taxon>
        <taxon>Deltaproteobacteria</taxon>
        <taxon>Candidatus Desulfacyla</taxon>
    </lineage>
</organism>
<proteinExistence type="predicted"/>